<dbReference type="InterPro" id="IPR034737">
    <property type="entry name" value="TCTP"/>
</dbReference>
<dbReference type="Proteomes" id="UP000195871">
    <property type="component" value="Unassembled WGS sequence"/>
</dbReference>
<dbReference type="PROSITE" id="PS51797">
    <property type="entry name" value="TCTP_3"/>
    <property type="match status" value="1"/>
</dbReference>
<dbReference type="InterPro" id="IPR018103">
    <property type="entry name" value="Translation_control_tumour_CS"/>
</dbReference>
<reference evidence="9 11" key="3">
    <citation type="submission" date="2017-05" db="EMBL/GenBank/DDBJ databases">
        <title>The Genome Sequence of Candida krusei Ckrusei653.</title>
        <authorList>
            <person name="Cuomo C."/>
            <person name="Forche A."/>
            <person name="Young S."/>
            <person name="Abouelleil A."/>
            <person name="Cao P."/>
            <person name="Chapman S."/>
            <person name="Cusick C."/>
            <person name="Shea T."/>
            <person name="Nusbaum C."/>
            <person name="Birren B."/>
        </authorList>
    </citation>
    <scope>NUCLEOTIDE SEQUENCE [LARGE SCALE GENOMIC DNA]</scope>
    <source>
        <strain evidence="9 11">Ckrusei653</strain>
    </source>
</reference>
<feature type="domain" description="TCTP" evidence="7">
    <location>
        <begin position="222"/>
        <end position="389"/>
    </location>
</feature>
<dbReference type="VEuPathDB" id="FungiDB:C5L36_0C03900"/>
<reference evidence="8" key="2">
    <citation type="submission" date="2017-01" db="EMBL/GenBank/DDBJ databases">
        <authorList>
            <person name="Mah S.A."/>
            <person name="Swanson W.J."/>
            <person name="Moy G.W."/>
            <person name="Vacquier V.D."/>
        </authorList>
    </citation>
    <scope>NUCLEOTIDE SEQUENCE [LARGE SCALE GENOMIC DNA]</scope>
    <source>
        <strain evidence="8">129</strain>
    </source>
</reference>
<dbReference type="PRINTS" id="PR01653">
    <property type="entry name" value="TCTPROTEIN"/>
</dbReference>
<dbReference type="EMBL" id="MQVM01000006">
    <property type="protein sequence ID" value="ONH75508.1"/>
    <property type="molecule type" value="Genomic_DNA"/>
</dbReference>
<dbReference type="Pfam" id="PF00106">
    <property type="entry name" value="adh_short"/>
    <property type="match status" value="1"/>
</dbReference>
<dbReference type="Gene3D" id="2.170.150.10">
    <property type="entry name" value="Metal Binding Protein, Guanine Nucleotide Exchange Factor, Chain A"/>
    <property type="match status" value="1"/>
</dbReference>
<dbReference type="GO" id="GO:0005737">
    <property type="term" value="C:cytoplasm"/>
    <property type="evidence" value="ECO:0007669"/>
    <property type="project" value="TreeGrafter"/>
</dbReference>
<name>A0A1V2LPH4_PICKU</name>
<keyword evidence="2" id="KW-0493">Microtubule</keyword>
<gene>
    <name evidence="8" type="ORF">BOH78_1780</name>
    <name evidence="9" type="ORF">CAS74_000404</name>
</gene>
<comment type="caution">
    <text evidence="8">The sequence shown here is derived from an EMBL/GenBank/DDBJ whole genome shotgun (WGS) entry which is preliminary data.</text>
</comment>
<dbReference type="InterPro" id="IPR036291">
    <property type="entry name" value="NAD(P)-bd_dom_sf"/>
</dbReference>
<sequence length="389" mass="42746">MPTLSRSFLKGQRAVITGGSTGIGSALATEISSLGGLVTILSRNQARLETKVQELNREFPNEEGKHDFVVYDLKNPHNLPQTLQDMQTFQEATILINCAGLSQARMLMNTPLTEIQDIVNVNLVSPIILCKFFLKHAVRSRPSLGNSTSLNRSIINISSVVSQDDINLPGSSVYTASKGALTRFTHVLREEQQLIEKRRPTGPHIGVHVLNLGLVPETAIGSTIYTDIFSGDELLSDAYDLKLVDDVVLEADCQMVQVKPGADVDIGANPSAEGDDDDVEEGVETVNNVVYSFRLQQTSFDKKSFLTYIKGYMKAVKAKLAESDPDAIPTFEKGAAAYVKKVIGSFKDWEFYTGESMDPDAMIVLLNYREDGETPFVAIWKHGAKETKI</sequence>
<feature type="coiled-coil region" evidence="6">
    <location>
        <begin position="38"/>
        <end position="65"/>
    </location>
</feature>
<reference evidence="10" key="1">
    <citation type="journal article" date="2017" name="Genome Announc.">
        <title>Genome sequences of Cyberlindnera fabianii 65, Pichia kudriavzevii 129, and Saccharomyces cerevisiae 131 isolated from fermented masau fruits in Zimbabwe.</title>
        <authorList>
            <person name="van Rijswijck I.M.H."/>
            <person name="Derks M.F.L."/>
            <person name="Abee T."/>
            <person name="de Ridder D."/>
            <person name="Smid E.J."/>
        </authorList>
    </citation>
    <scope>NUCLEOTIDE SEQUENCE [LARGE SCALE GENOMIC DNA]</scope>
    <source>
        <strain evidence="10">129</strain>
    </source>
</reference>
<evidence type="ECO:0000256" key="3">
    <source>
        <dbReference type="ARBA" id="ARBA00022857"/>
    </source>
</evidence>
<evidence type="ECO:0000313" key="9">
    <source>
        <dbReference type="EMBL" id="OUT24022.1"/>
    </source>
</evidence>
<dbReference type="EMBL" id="NHMM01000001">
    <property type="protein sequence ID" value="OUT24022.1"/>
    <property type="molecule type" value="Genomic_DNA"/>
</dbReference>
<dbReference type="InterPro" id="IPR011057">
    <property type="entry name" value="Mss4-like_sf"/>
</dbReference>
<dbReference type="InterPro" id="IPR018105">
    <property type="entry name" value="Translational_control_tumour_p"/>
</dbReference>
<dbReference type="SUPFAM" id="SSF51316">
    <property type="entry name" value="Mss4-like"/>
    <property type="match status" value="1"/>
</dbReference>
<dbReference type="AlphaFoldDB" id="A0A1V2LPH4"/>
<dbReference type="InterPro" id="IPR011323">
    <property type="entry name" value="Mss4/transl-control_tumour"/>
</dbReference>
<evidence type="ECO:0000256" key="6">
    <source>
        <dbReference type="SAM" id="Coils"/>
    </source>
</evidence>
<comment type="function">
    <text evidence="4">Involved in protein synthesis. Involved in microtubule stabilization.</text>
</comment>
<dbReference type="PANTHER" id="PTHR11991">
    <property type="entry name" value="TRANSLATIONALLY CONTROLLED TUMOR PROTEIN-RELATED"/>
    <property type="match status" value="1"/>
</dbReference>
<dbReference type="GO" id="GO:0005509">
    <property type="term" value="F:calcium ion binding"/>
    <property type="evidence" value="ECO:0007669"/>
    <property type="project" value="TreeGrafter"/>
</dbReference>
<protein>
    <recommendedName>
        <fullName evidence="1">Translationally-controlled tumor protein homolog</fullName>
    </recommendedName>
</protein>
<evidence type="ECO:0000259" key="7">
    <source>
        <dbReference type="PROSITE" id="PS51797"/>
    </source>
</evidence>
<comment type="similarity">
    <text evidence="5">Belongs to the TCTP family.</text>
</comment>
<evidence type="ECO:0000256" key="4">
    <source>
        <dbReference type="ARBA" id="ARBA00024683"/>
    </source>
</evidence>
<accession>A0A1V2LPH4</accession>
<dbReference type="FunFam" id="2.170.150.10:FF:000002">
    <property type="entry name" value="Translationally-controlled tumor protein homolog"/>
    <property type="match status" value="1"/>
</dbReference>
<dbReference type="CDD" id="cd05233">
    <property type="entry name" value="SDR_c"/>
    <property type="match status" value="1"/>
</dbReference>
<evidence type="ECO:0000313" key="11">
    <source>
        <dbReference type="Proteomes" id="UP000195871"/>
    </source>
</evidence>
<dbReference type="PROSITE" id="PS01003">
    <property type="entry name" value="TCTP_2"/>
    <property type="match status" value="1"/>
</dbReference>
<evidence type="ECO:0000256" key="2">
    <source>
        <dbReference type="ARBA" id="ARBA00022701"/>
    </source>
</evidence>
<evidence type="ECO:0000256" key="1">
    <source>
        <dbReference type="ARBA" id="ARBA00014759"/>
    </source>
</evidence>
<dbReference type="Proteomes" id="UP000189274">
    <property type="component" value="Unassembled WGS sequence"/>
</dbReference>
<keyword evidence="3" id="KW-0521">NADP</keyword>
<dbReference type="PANTHER" id="PTHR11991:SF0">
    <property type="entry name" value="TRANSLATIONALLY-CONTROLLED TUMOR PROTEIN"/>
    <property type="match status" value="1"/>
</dbReference>
<evidence type="ECO:0000256" key="5">
    <source>
        <dbReference type="PROSITE-ProRule" id="PRU01133"/>
    </source>
</evidence>
<organism evidence="8 10">
    <name type="scientific">Pichia kudriavzevii</name>
    <name type="common">Yeast</name>
    <name type="synonym">Issatchenkia orientalis</name>
    <dbReference type="NCBI Taxonomy" id="4909"/>
    <lineage>
        <taxon>Eukaryota</taxon>
        <taxon>Fungi</taxon>
        <taxon>Dikarya</taxon>
        <taxon>Ascomycota</taxon>
        <taxon>Saccharomycotina</taxon>
        <taxon>Pichiomycetes</taxon>
        <taxon>Pichiales</taxon>
        <taxon>Pichiaceae</taxon>
        <taxon>Pichia</taxon>
    </lineage>
</organism>
<dbReference type="InterPro" id="IPR020904">
    <property type="entry name" value="Sc_DH/Rdtase_CS"/>
</dbReference>
<dbReference type="SUPFAM" id="SSF51735">
    <property type="entry name" value="NAD(P)-binding Rossmann-fold domains"/>
    <property type="match status" value="1"/>
</dbReference>
<evidence type="ECO:0000313" key="10">
    <source>
        <dbReference type="Proteomes" id="UP000189274"/>
    </source>
</evidence>
<keyword evidence="6" id="KW-0175">Coiled coil</keyword>
<evidence type="ECO:0000313" key="8">
    <source>
        <dbReference type="EMBL" id="ONH75508.1"/>
    </source>
</evidence>
<dbReference type="Pfam" id="PF00838">
    <property type="entry name" value="TCTP"/>
    <property type="match status" value="1"/>
</dbReference>
<dbReference type="PROSITE" id="PS00061">
    <property type="entry name" value="ADH_SHORT"/>
    <property type="match status" value="1"/>
</dbReference>
<dbReference type="Gene3D" id="3.40.50.720">
    <property type="entry name" value="NAD(P)-binding Rossmann-like Domain"/>
    <property type="match status" value="1"/>
</dbReference>
<proteinExistence type="inferred from homology"/>
<dbReference type="InterPro" id="IPR002347">
    <property type="entry name" value="SDR_fam"/>
</dbReference>
<dbReference type="GO" id="GO:0005874">
    <property type="term" value="C:microtubule"/>
    <property type="evidence" value="ECO:0007669"/>
    <property type="project" value="UniProtKB-KW"/>
</dbReference>